<gene>
    <name evidence="1" type="ORF">C8C78_101121</name>
</gene>
<sequence length="215" mass="25172">MKFNRDHRKDRISKRTDITGMLVHLTKPNESYFNSIDEEKINLRAVDILISILEDSIIEGSTTESGFIVGENPAVCFQGVPLSSITQNIKYEQEKREEGLKKIRYCGIGLAFNKCYVFDNGGRPVFYEQTEKAKNILPEEEHWRIVNTNLPISGPNIIDWTHEREWRIPGNFEFKRKWAHVILYDKMCWDYFHEKCPDNIIEEIFGITILKGILM</sequence>
<comment type="caution">
    <text evidence="1">The sequence shown here is derived from an EMBL/GenBank/DDBJ whole genome shotgun (WGS) entry which is preliminary data.</text>
</comment>
<dbReference type="AlphaFoldDB" id="A0A318EEP6"/>
<dbReference type="Proteomes" id="UP000247389">
    <property type="component" value="Unassembled WGS sequence"/>
</dbReference>
<evidence type="ECO:0000313" key="1">
    <source>
        <dbReference type="EMBL" id="PXV70124.1"/>
    </source>
</evidence>
<reference evidence="1 2" key="1">
    <citation type="submission" date="2018-04" db="EMBL/GenBank/DDBJ databases">
        <title>Subsurface microbial communities from deep shales in Ohio and West Virginia, USA.</title>
        <authorList>
            <person name="Wrighton K."/>
        </authorList>
    </citation>
    <scope>NUCLEOTIDE SEQUENCE [LARGE SCALE GENOMIC DNA]</scope>
    <source>
        <strain evidence="1 2">MSL28</strain>
    </source>
</reference>
<accession>A0A318EEP6</accession>
<dbReference type="RefSeq" id="WP_110300681.1">
    <property type="nucleotide sequence ID" value="NZ_QICM01000001.1"/>
</dbReference>
<name>A0A318EEP6_9FIRM</name>
<evidence type="ECO:0000313" key="2">
    <source>
        <dbReference type="Proteomes" id="UP000247389"/>
    </source>
</evidence>
<protein>
    <submittedName>
        <fullName evidence="1">Uncharacterized protein</fullName>
    </submittedName>
</protein>
<proteinExistence type="predicted"/>
<organism evidence="1 2">
    <name type="scientific">Halanaerobium congolense</name>
    <dbReference type="NCBI Taxonomy" id="54121"/>
    <lineage>
        <taxon>Bacteria</taxon>
        <taxon>Bacillati</taxon>
        <taxon>Bacillota</taxon>
        <taxon>Clostridia</taxon>
        <taxon>Halanaerobiales</taxon>
        <taxon>Halanaerobiaceae</taxon>
        <taxon>Halanaerobium</taxon>
    </lineage>
</organism>
<dbReference type="EMBL" id="QICM01000001">
    <property type="protein sequence ID" value="PXV70124.1"/>
    <property type="molecule type" value="Genomic_DNA"/>
</dbReference>